<comment type="similarity">
    <text evidence="3 10">Belongs to the PEPCase type 1 family.</text>
</comment>
<dbReference type="PROSITE" id="PS00781">
    <property type="entry name" value="PEPCASE_1"/>
    <property type="match status" value="1"/>
</dbReference>
<feature type="compositionally biased region" description="Low complexity" evidence="13">
    <location>
        <begin position="56"/>
        <end position="70"/>
    </location>
</feature>
<dbReference type="Gene3D" id="1.20.1440.90">
    <property type="entry name" value="Phosphoenolpyruvate/pyruvate domain"/>
    <property type="match status" value="1"/>
</dbReference>
<evidence type="ECO:0000256" key="11">
    <source>
        <dbReference type="PROSITE-ProRule" id="PRU10111"/>
    </source>
</evidence>
<dbReference type="SUPFAM" id="SSF51621">
    <property type="entry name" value="Phosphoenolpyruvate/pyruvate domain"/>
    <property type="match status" value="1"/>
</dbReference>
<keyword evidence="7 10" id="KW-0456">Lyase</keyword>
<dbReference type="GO" id="GO:0015977">
    <property type="term" value="P:carbon fixation"/>
    <property type="evidence" value="ECO:0007669"/>
    <property type="project" value="UniProtKB-UniRule"/>
</dbReference>
<dbReference type="InterPro" id="IPR018129">
    <property type="entry name" value="PEP_COase_Lys_AS"/>
</dbReference>
<dbReference type="PROSITE" id="PS00393">
    <property type="entry name" value="PEPCASE_2"/>
    <property type="match status" value="1"/>
</dbReference>
<comment type="cofactor">
    <cofactor evidence="1 10">
        <name>Mg(2+)</name>
        <dbReference type="ChEBI" id="CHEBI:18420"/>
    </cofactor>
</comment>
<feature type="compositionally biased region" description="Low complexity" evidence="13">
    <location>
        <begin position="1"/>
        <end position="19"/>
    </location>
</feature>
<feature type="active site" evidence="10 12">
    <location>
        <position position="659"/>
    </location>
</feature>
<feature type="region of interest" description="Disordered" evidence="13">
    <location>
        <begin position="1"/>
        <end position="77"/>
    </location>
</feature>
<comment type="catalytic activity">
    <reaction evidence="9 10">
        <text>oxaloacetate + phosphate = phosphoenolpyruvate + hydrogencarbonate</text>
        <dbReference type="Rhea" id="RHEA:28370"/>
        <dbReference type="ChEBI" id="CHEBI:16452"/>
        <dbReference type="ChEBI" id="CHEBI:17544"/>
        <dbReference type="ChEBI" id="CHEBI:43474"/>
        <dbReference type="ChEBI" id="CHEBI:58702"/>
        <dbReference type="EC" id="4.1.1.31"/>
    </reaction>
</comment>
<comment type="function">
    <text evidence="2 10">Forms oxaloacetate, a four-carbon dicarboxylic acid source for the tricarboxylic acid cycle.</text>
</comment>
<dbReference type="EC" id="4.1.1.31" evidence="4 10"/>
<evidence type="ECO:0000256" key="4">
    <source>
        <dbReference type="ARBA" id="ARBA00012305"/>
    </source>
</evidence>
<evidence type="ECO:0000256" key="5">
    <source>
        <dbReference type="ARBA" id="ARBA00022419"/>
    </source>
</evidence>
<dbReference type="InterPro" id="IPR021135">
    <property type="entry name" value="PEP_COase"/>
</dbReference>
<evidence type="ECO:0000313" key="15">
    <source>
        <dbReference type="Proteomes" id="UP000057910"/>
    </source>
</evidence>
<evidence type="ECO:0000313" key="14">
    <source>
        <dbReference type="EMBL" id="KVN89295.1"/>
    </source>
</evidence>
<dbReference type="NCBIfam" id="NF000584">
    <property type="entry name" value="PRK00009.1"/>
    <property type="match status" value="1"/>
</dbReference>
<dbReference type="RefSeq" id="WP_060038604.1">
    <property type="nucleotide sequence ID" value="NZ_LPAD01000029.1"/>
</dbReference>
<dbReference type="HAMAP" id="MF_00595">
    <property type="entry name" value="PEPcase_type1"/>
    <property type="match status" value="1"/>
</dbReference>
<evidence type="ECO:0000256" key="13">
    <source>
        <dbReference type="SAM" id="MobiDB-lite"/>
    </source>
</evidence>
<keyword evidence="8 10" id="KW-0120">Carbon dioxide fixation</keyword>
<dbReference type="PANTHER" id="PTHR30523:SF6">
    <property type="entry name" value="PHOSPHOENOLPYRUVATE CARBOXYLASE"/>
    <property type="match status" value="1"/>
</dbReference>
<keyword evidence="6 10" id="KW-0460">Magnesium</keyword>
<dbReference type="GO" id="GO:0006107">
    <property type="term" value="P:oxaloacetate metabolic process"/>
    <property type="evidence" value="ECO:0007669"/>
    <property type="project" value="UniProtKB-UniRule"/>
</dbReference>
<gene>
    <name evidence="10" type="primary">ppc</name>
    <name evidence="14" type="ORF">WJ68_04295</name>
</gene>
<dbReference type="InterPro" id="IPR033129">
    <property type="entry name" value="PEPCASE_His_AS"/>
</dbReference>
<dbReference type="EMBL" id="LPAD01000029">
    <property type="protein sequence ID" value="KVN89295.1"/>
    <property type="molecule type" value="Genomic_DNA"/>
</dbReference>
<evidence type="ECO:0000256" key="1">
    <source>
        <dbReference type="ARBA" id="ARBA00001946"/>
    </source>
</evidence>
<dbReference type="GO" id="GO:0000287">
    <property type="term" value="F:magnesium ion binding"/>
    <property type="evidence" value="ECO:0007669"/>
    <property type="project" value="UniProtKB-UniRule"/>
</dbReference>
<comment type="caution">
    <text evidence="14">The sequence shown here is derived from an EMBL/GenBank/DDBJ whole genome shotgun (WGS) entry which is preliminary data.</text>
</comment>
<name>A0ABD4E6K0_9BURK</name>
<evidence type="ECO:0000256" key="12">
    <source>
        <dbReference type="PROSITE-ProRule" id="PRU10112"/>
    </source>
</evidence>
<dbReference type="GO" id="GO:0008964">
    <property type="term" value="F:phosphoenolpyruvate carboxylase activity"/>
    <property type="evidence" value="ECO:0007669"/>
    <property type="project" value="UniProtKB-UniRule"/>
</dbReference>
<evidence type="ECO:0000256" key="8">
    <source>
        <dbReference type="ARBA" id="ARBA00023300"/>
    </source>
</evidence>
<dbReference type="AlphaFoldDB" id="A0ABD4E6K0"/>
<accession>A0ABD4E6K0</accession>
<evidence type="ECO:0000256" key="7">
    <source>
        <dbReference type="ARBA" id="ARBA00023239"/>
    </source>
</evidence>
<organism evidence="14 15">
    <name type="scientific">Burkholderia ubonensis</name>
    <dbReference type="NCBI Taxonomy" id="101571"/>
    <lineage>
        <taxon>Bacteria</taxon>
        <taxon>Pseudomonadati</taxon>
        <taxon>Pseudomonadota</taxon>
        <taxon>Betaproteobacteria</taxon>
        <taxon>Burkholderiales</taxon>
        <taxon>Burkholderiaceae</taxon>
        <taxon>Burkholderia</taxon>
        <taxon>Burkholderia cepacia complex</taxon>
    </lineage>
</organism>
<evidence type="ECO:0000256" key="6">
    <source>
        <dbReference type="ARBA" id="ARBA00022842"/>
    </source>
</evidence>
<sequence length="1007" mass="110469">MKSSGSARAARRNAALPSSDAQTGSIAAAANGRAKSATQPATKPKDPIRQTKRAAKAVANGAAAVATKPGARTREDKDRPLFEDIRFLGRLLGDVVREQEGDAVFDVVETIRQTAVKFRREDDREAAQTLEKKLRKLTPEQTVSVVRAFSYFSHLANIAEDRHHNRRRRIHALAGSAPQPGTVAFALDQLKQAGGASKGVLQRFFDDALIVPVLTAHPTEVQRKSILDAQHDIARLLAERDQELTARERQHNEAMLRARVTALWQTRMLRDARLTVGDEIENALSYYRATFLDELPALYGDIEAALAEHGLPARVPAFFQMGSWIGGDRDGNPNVTATTLDEAIHRQSAVILEHYLEQVHKLGAELSVSNLLVGANDAVKALAAASPDQSPHRVDEPYRRALIGIYTRLAASARVRLGEGTVPVRSAGRGAAPVRATPYADSEEFVRDLKVLMESLDEHHGASLAAPRLAPLARAAEVFGFHLASIDLRQSSDIHEAVVAELFARAGVEADYAALAEEDKLRVLLAALADPRPLRSPYFEYSALAQSELGVFEKARAVRAQFGPRAVRNYIISHTETVSDLVEVLLLQKETGLLDGAFGTKHGGAKNGLMVIPLFETIPDLRDASRIMREYFALPGVDALVAHQGGEQEVMLGYSDSNKDGGFLTSNWELYRAELALVDLFHERGITLRLFHGRGGTVGRGGGPTYQAILSQPPGTVNGQIRLTEQGEVIASKFANPEIGRRNLETVVAATLEASLLPQSNAPAQLPAFETAMQTLSDTAMAAYRALVYETPGFTDYFFSSTPITEIAELNIGSRPASRKLQDPKHRRIEDLRAIPWGFSWGQCRLLLTGWYGFGSAVAAYLDGTKDAAERSKRLALLKKMNKTWPFFSNLLSNMDMVLAKTDLAVASRYAQLVADKKLRKHVFERIVAEWERTSQALTEITGQDTRLATNPLLARSIKNRFPYLDPLNHLQVELIKRHRAGDTNARLRRGIHLTINGIAAGLRNTG</sequence>
<evidence type="ECO:0000256" key="3">
    <source>
        <dbReference type="ARBA" id="ARBA00008346"/>
    </source>
</evidence>
<evidence type="ECO:0000256" key="9">
    <source>
        <dbReference type="ARBA" id="ARBA00048995"/>
    </source>
</evidence>
<dbReference type="PANTHER" id="PTHR30523">
    <property type="entry name" value="PHOSPHOENOLPYRUVATE CARBOXYLASE"/>
    <property type="match status" value="1"/>
</dbReference>
<protein>
    <recommendedName>
        <fullName evidence="5 10">Phosphoenolpyruvate carboxylase</fullName>
        <shortName evidence="10">PEPC</shortName>
        <shortName evidence="10">PEPCase</shortName>
        <ecNumber evidence="4 10">4.1.1.31</ecNumber>
    </recommendedName>
</protein>
<dbReference type="PRINTS" id="PR00150">
    <property type="entry name" value="PEPCARBXLASE"/>
</dbReference>
<feature type="active site" evidence="10 11">
    <location>
        <position position="217"/>
    </location>
</feature>
<reference evidence="14 15" key="1">
    <citation type="submission" date="2015-11" db="EMBL/GenBank/DDBJ databases">
        <title>Expanding the genomic diversity of Burkholderia species for the development of highly accurate diagnostics.</title>
        <authorList>
            <person name="Sahl J."/>
            <person name="Keim P."/>
            <person name="Wagner D."/>
        </authorList>
    </citation>
    <scope>NUCLEOTIDE SEQUENCE [LARGE SCALE GENOMIC DNA]</scope>
    <source>
        <strain evidence="14 15">MSMB1585WGS</strain>
    </source>
</reference>
<evidence type="ECO:0000256" key="10">
    <source>
        <dbReference type="HAMAP-Rule" id="MF_00595"/>
    </source>
</evidence>
<dbReference type="Pfam" id="PF00311">
    <property type="entry name" value="PEPcase"/>
    <property type="match status" value="1"/>
</dbReference>
<evidence type="ECO:0000256" key="2">
    <source>
        <dbReference type="ARBA" id="ARBA00003670"/>
    </source>
</evidence>
<comment type="subunit">
    <text evidence="10">Homotetramer.</text>
</comment>
<dbReference type="Proteomes" id="UP000057910">
    <property type="component" value="Unassembled WGS sequence"/>
</dbReference>
<dbReference type="InterPro" id="IPR022805">
    <property type="entry name" value="PEP_COase_bac/pln-type"/>
</dbReference>
<proteinExistence type="inferred from homology"/>
<dbReference type="InterPro" id="IPR015813">
    <property type="entry name" value="Pyrv/PenolPyrv_kinase-like_dom"/>
</dbReference>